<organism evidence="6 7">
    <name type="scientific">Streptomyces composti</name>
    <dbReference type="NCBI Taxonomy" id="2720025"/>
    <lineage>
        <taxon>Bacteria</taxon>
        <taxon>Bacillati</taxon>
        <taxon>Actinomycetota</taxon>
        <taxon>Actinomycetes</taxon>
        <taxon>Kitasatosporales</taxon>
        <taxon>Streptomycetaceae</taxon>
        <taxon>Streptomyces</taxon>
    </lineage>
</organism>
<dbReference type="EMBL" id="JAATEM010000006">
    <property type="protein sequence ID" value="NJP49733.1"/>
    <property type="molecule type" value="Genomic_DNA"/>
</dbReference>
<comment type="caution">
    <text evidence="6">The sequence shown here is derived from an EMBL/GenBank/DDBJ whole genome shotgun (WGS) entry which is preliminary data.</text>
</comment>
<dbReference type="Gene3D" id="3.40.50.300">
    <property type="entry name" value="P-loop containing nucleotide triphosphate hydrolases"/>
    <property type="match status" value="2"/>
</dbReference>
<dbReference type="PANTHER" id="PTHR19211">
    <property type="entry name" value="ATP-BINDING TRANSPORT PROTEIN-RELATED"/>
    <property type="match status" value="1"/>
</dbReference>
<gene>
    <name evidence="6" type="ORF">HCJ93_06500</name>
</gene>
<dbReference type="PROSITE" id="PS00211">
    <property type="entry name" value="ABC_TRANSPORTER_1"/>
    <property type="match status" value="1"/>
</dbReference>
<proteinExistence type="predicted"/>
<keyword evidence="7" id="KW-1185">Reference proteome</keyword>
<dbReference type="InterPro" id="IPR003439">
    <property type="entry name" value="ABC_transporter-like_ATP-bd"/>
</dbReference>
<dbReference type="InterPro" id="IPR003593">
    <property type="entry name" value="AAA+_ATPase"/>
</dbReference>
<feature type="coiled-coil region" evidence="4">
    <location>
        <begin position="233"/>
        <end position="260"/>
    </location>
</feature>
<name>A0ABX1A8A6_9ACTN</name>
<dbReference type="GO" id="GO:0005524">
    <property type="term" value="F:ATP binding"/>
    <property type="evidence" value="ECO:0007669"/>
    <property type="project" value="UniProtKB-KW"/>
</dbReference>
<dbReference type="PROSITE" id="PS50893">
    <property type="entry name" value="ABC_TRANSPORTER_2"/>
    <property type="match status" value="2"/>
</dbReference>
<dbReference type="SUPFAM" id="SSF52540">
    <property type="entry name" value="P-loop containing nucleoside triphosphate hydrolases"/>
    <property type="match status" value="2"/>
</dbReference>
<keyword evidence="1" id="KW-0677">Repeat</keyword>
<evidence type="ECO:0000313" key="6">
    <source>
        <dbReference type="EMBL" id="NJP49733.1"/>
    </source>
</evidence>
<evidence type="ECO:0000256" key="2">
    <source>
        <dbReference type="ARBA" id="ARBA00022741"/>
    </source>
</evidence>
<evidence type="ECO:0000256" key="4">
    <source>
        <dbReference type="SAM" id="Coils"/>
    </source>
</evidence>
<dbReference type="InterPro" id="IPR050611">
    <property type="entry name" value="ABCF"/>
</dbReference>
<reference evidence="6 7" key="1">
    <citation type="submission" date="2020-03" db="EMBL/GenBank/DDBJ databases">
        <title>WGS of actinomycetes isolated from Thailand.</title>
        <authorList>
            <person name="Thawai C."/>
        </authorList>
    </citation>
    <scope>NUCLEOTIDE SEQUENCE [LARGE SCALE GENOMIC DNA]</scope>
    <source>
        <strain evidence="6 7">SBST2-5</strain>
    </source>
</reference>
<dbReference type="RefSeq" id="WP_167991938.1">
    <property type="nucleotide sequence ID" value="NZ_JAATEM010000006.1"/>
</dbReference>
<keyword evidence="3 6" id="KW-0067">ATP-binding</keyword>
<keyword evidence="2" id="KW-0547">Nucleotide-binding</keyword>
<dbReference type="Pfam" id="PF00005">
    <property type="entry name" value="ABC_tran"/>
    <property type="match status" value="2"/>
</dbReference>
<evidence type="ECO:0000256" key="1">
    <source>
        <dbReference type="ARBA" id="ARBA00022737"/>
    </source>
</evidence>
<accession>A0ABX1A8A6</accession>
<evidence type="ECO:0000313" key="7">
    <source>
        <dbReference type="Proteomes" id="UP000730591"/>
    </source>
</evidence>
<feature type="domain" description="ABC transporter" evidence="5">
    <location>
        <begin position="334"/>
        <end position="540"/>
    </location>
</feature>
<evidence type="ECO:0000259" key="5">
    <source>
        <dbReference type="PROSITE" id="PS50893"/>
    </source>
</evidence>
<evidence type="ECO:0000256" key="3">
    <source>
        <dbReference type="ARBA" id="ARBA00022840"/>
    </source>
</evidence>
<keyword evidence="4" id="KW-0175">Coiled coil</keyword>
<protein>
    <submittedName>
        <fullName evidence="6">ABC-F family ATP-binding cassette domain-containing protein</fullName>
    </submittedName>
</protein>
<dbReference type="PANTHER" id="PTHR19211:SF6">
    <property type="entry name" value="BLL7188 PROTEIN"/>
    <property type="match status" value="1"/>
</dbReference>
<sequence length="541" mass="59119">MSSTIVCTSLSYAWPDGTPVFENLDVTFGAGRTGLVGVNGSGKSTLLKLIAGELAPADGTVRVAGEVGYLPQNVTLDTALRVDEVLGIAARRAALHAIEAGDASEEHFETIGDDWDVEERALATLGELGLGRLELDRTVGEVSGGEAVLLRLAALLLRRPDVLLLDEPTNNLDLYARRRLYAAVEGWAGVMVVVSHDRELLEHVDQIADLRSGEVHWYGGNYSAYEAALAVEQEAAQRMVRVAEAELRRQKRELADAQIKLARRKRYGQKMWDNKREPKVVMGERKRQAQVAAGKHRIIHEEKLAEAKERLDDAVEAVRDDDEIRVDLPYTAVPRGRDVLTLRDAELVHGTRLKGGLDLRGPERVALIGRNGSGKTTLLRTIAGELAPVAGEVTAHVPLRFLPQRLDVLDGELSVAENVARFAPQATNNRIRARLARFLFRGARADQKAATLSGGERFRAALAALMLAEPAPQLLMLDEPTNNLDMASVRQLTTALESYEGALIVASHDLPFLESIGITRWLIVEEGELKETTTEAVGYSA</sequence>
<dbReference type="SMART" id="SM00382">
    <property type="entry name" value="AAA"/>
    <property type="match status" value="2"/>
</dbReference>
<dbReference type="InterPro" id="IPR017871">
    <property type="entry name" value="ABC_transporter-like_CS"/>
</dbReference>
<feature type="domain" description="ABC transporter" evidence="5">
    <location>
        <begin position="5"/>
        <end position="237"/>
    </location>
</feature>
<dbReference type="InterPro" id="IPR027417">
    <property type="entry name" value="P-loop_NTPase"/>
</dbReference>
<dbReference type="Proteomes" id="UP000730591">
    <property type="component" value="Unassembled WGS sequence"/>
</dbReference>